<accession>A0ABW5NTN0</accession>
<dbReference type="RefSeq" id="WP_379819987.1">
    <property type="nucleotide sequence ID" value="NZ_JBHUMD010000006.1"/>
</dbReference>
<keyword evidence="1" id="KW-1133">Transmembrane helix</keyword>
<feature type="transmembrane region" description="Helical" evidence="1">
    <location>
        <begin position="157"/>
        <end position="180"/>
    </location>
</feature>
<keyword evidence="1" id="KW-0812">Transmembrane</keyword>
<name>A0ABW5NTN0_9FLAO</name>
<protein>
    <recommendedName>
        <fullName evidence="4">Membrane domain of glycerophosphoryl diester phosphodiesterase</fullName>
    </recommendedName>
</protein>
<organism evidence="2 3">
    <name type="scientific">Flavobacterium suzhouense</name>
    <dbReference type="NCBI Taxonomy" id="1529638"/>
    <lineage>
        <taxon>Bacteria</taxon>
        <taxon>Pseudomonadati</taxon>
        <taxon>Bacteroidota</taxon>
        <taxon>Flavobacteriia</taxon>
        <taxon>Flavobacteriales</taxon>
        <taxon>Flavobacteriaceae</taxon>
        <taxon>Flavobacterium</taxon>
    </lineage>
</organism>
<evidence type="ECO:0000313" key="2">
    <source>
        <dbReference type="EMBL" id="MFD2601403.1"/>
    </source>
</evidence>
<evidence type="ECO:0000313" key="3">
    <source>
        <dbReference type="Proteomes" id="UP001597480"/>
    </source>
</evidence>
<keyword evidence="1" id="KW-0472">Membrane</keyword>
<feature type="transmembrane region" description="Helical" evidence="1">
    <location>
        <begin position="81"/>
        <end position="110"/>
    </location>
</feature>
<feature type="transmembrane region" description="Helical" evidence="1">
    <location>
        <begin position="260"/>
        <end position="285"/>
    </location>
</feature>
<feature type="transmembrane region" description="Helical" evidence="1">
    <location>
        <begin position="216"/>
        <end position="240"/>
    </location>
</feature>
<evidence type="ECO:0000256" key="1">
    <source>
        <dbReference type="SAM" id="Phobius"/>
    </source>
</evidence>
<dbReference type="EMBL" id="JBHUMD010000006">
    <property type="protein sequence ID" value="MFD2601403.1"/>
    <property type="molecule type" value="Genomic_DNA"/>
</dbReference>
<comment type="caution">
    <text evidence="2">The sequence shown here is derived from an EMBL/GenBank/DDBJ whole genome shotgun (WGS) entry which is preliminary data.</text>
</comment>
<gene>
    <name evidence="2" type="ORF">ACFSR3_04990</name>
</gene>
<reference evidence="3" key="1">
    <citation type="journal article" date="2019" name="Int. J. Syst. Evol. Microbiol.">
        <title>The Global Catalogue of Microorganisms (GCM) 10K type strain sequencing project: providing services to taxonomists for standard genome sequencing and annotation.</title>
        <authorList>
            <consortium name="The Broad Institute Genomics Platform"/>
            <consortium name="The Broad Institute Genome Sequencing Center for Infectious Disease"/>
            <person name="Wu L."/>
            <person name="Ma J."/>
        </authorList>
    </citation>
    <scope>NUCLEOTIDE SEQUENCE [LARGE SCALE GENOMIC DNA]</scope>
    <source>
        <strain evidence="3">KCTC 42107</strain>
    </source>
</reference>
<sequence length="315" mass="35177">MFQLYKVRNFNAIINDTFTFFKVAGKNYFRNYFIINGPLILILIVIGFVFFKIFFENIFSGVISTGSTAAADNLFSDNFGLMVTLGILTGVLGLIAAIINYSYPVIYLMLMEKNEKPDTREIINALKKRIGKAIIFGLLSLVTFLPLLALICIVSFFLAIIIIGFPVAVILIAAFTCWMYQSFYEYISTDNSFFGSMEAGHTSVTRSFWATSGSTAIFYIILYVVQMILGFAGMIINMLFGLVSAGPDLENADPNNLMAAMSVTMIVAFVIQTIASFVMGNFIFINQGMIYYSSKEQEDNKTLYNDIDLIGREAE</sequence>
<evidence type="ECO:0008006" key="4">
    <source>
        <dbReference type="Google" id="ProtNLM"/>
    </source>
</evidence>
<feature type="transmembrane region" description="Helical" evidence="1">
    <location>
        <begin position="130"/>
        <end position="151"/>
    </location>
</feature>
<dbReference type="Proteomes" id="UP001597480">
    <property type="component" value="Unassembled WGS sequence"/>
</dbReference>
<feature type="transmembrane region" description="Helical" evidence="1">
    <location>
        <begin position="32"/>
        <end position="55"/>
    </location>
</feature>
<proteinExistence type="predicted"/>
<keyword evidence="3" id="KW-1185">Reference proteome</keyword>